<dbReference type="AlphaFoldDB" id="A0A3B0Z2P3"/>
<sequence length="221" mass="23358">MHTTAKNSVATLLLLATTTFSATAVMATTAPKPAPTTSTVAGTQANLSPEQQKIYQADVRAQQGREAMSYIVAAHRLLSGQHADEARQYLEQAKGLLTKLKSSTTAGNESTSGRVPIYSQLGVKEGVEITEQLKQQLGKTHLDAVRGNHEKVVEALKSVDIELQYSFVDLPVAATLEKVESALKSLSAKDPGQAGEILADAEAGLIHDSIVVNAVDENPAG</sequence>
<proteinExistence type="predicted"/>
<dbReference type="EMBL" id="UOFM01000474">
    <property type="protein sequence ID" value="VAW82543.1"/>
    <property type="molecule type" value="Genomic_DNA"/>
</dbReference>
<organism evidence="1">
    <name type="scientific">hydrothermal vent metagenome</name>
    <dbReference type="NCBI Taxonomy" id="652676"/>
    <lineage>
        <taxon>unclassified sequences</taxon>
        <taxon>metagenomes</taxon>
        <taxon>ecological metagenomes</taxon>
    </lineage>
</organism>
<dbReference type="Pfam" id="PF10938">
    <property type="entry name" value="YfdX"/>
    <property type="match status" value="1"/>
</dbReference>
<protein>
    <recommendedName>
        <fullName evidence="2">YfdX protein</fullName>
    </recommendedName>
</protein>
<evidence type="ECO:0008006" key="2">
    <source>
        <dbReference type="Google" id="ProtNLM"/>
    </source>
</evidence>
<gene>
    <name evidence="1" type="ORF">MNBD_GAMMA14-608</name>
</gene>
<accession>A0A3B0Z2P3</accession>
<reference evidence="1" key="1">
    <citation type="submission" date="2018-06" db="EMBL/GenBank/DDBJ databases">
        <authorList>
            <person name="Zhirakovskaya E."/>
        </authorList>
    </citation>
    <scope>NUCLEOTIDE SEQUENCE</scope>
</reference>
<dbReference type="InterPro" id="IPR021236">
    <property type="entry name" value="Uncharacterised_YfdX"/>
</dbReference>
<name>A0A3B0Z2P3_9ZZZZ</name>
<evidence type="ECO:0000313" key="1">
    <source>
        <dbReference type="EMBL" id="VAW82543.1"/>
    </source>
</evidence>